<feature type="signal peptide" evidence="1">
    <location>
        <begin position="1"/>
        <end position="21"/>
    </location>
</feature>
<dbReference type="OrthoDB" id="220792at2"/>
<keyword evidence="4" id="KW-1185">Reference proteome</keyword>
<keyword evidence="1" id="KW-0732">Signal</keyword>
<evidence type="ECO:0000313" key="3">
    <source>
        <dbReference type="EMBL" id="EMI53452.1"/>
    </source>
</evidence>
<gene>
    <name evidence="3" type="ORF">RSSM_05116</name>
</gene>
<feature type="chain" id="PRO_5004072732" evidence="1">
    <location>
        <begin position="22"/>
        <end position="874"/>
    </location>
</feature>
<dbReference type="InterPro" id="IPR024983">
    <property type="entry name" value="CHAT_dom"/>
</dbReference>
<evidence type="ECO:0000259" key="2">
    <source>
        <dbReference type="Pfam" id="PF12770"/>
    </source>
</evidence>
<reference evidence="3 4" key="1">
    <citation type="journal article" date="2013" name="Mar. Genomics">
        <title>Expression of sulfatases in Rhodopirellula baltica and the diversity of sulfatases in the genus Rhodopirellula.</title>
        <authorList>
            <person name="Wegner C.E."/>
            <person name="Richter-Heitmann T."/>
            <person name="Klindworth A."/>
            <person name="Klockow C."/>
            <person name="Richter M."/>
            <person name="Achstetter T."/>
            <person name="Glockner F.O."/>
            <person name="Harder J."/>
        </authorList>
    </citation>
    <scope>NUCLEOTIDE SEQUENCE [LARGE SCALE GENOMIC DNA]</scope>
    <source>
        <strain evidence="3 4">SM41</strain>
    </source>
</reference>
<evidence type="ECO:0000313" key="4">
    <source>
        <dbReference type="Proteomes" id="UP000011885"/>
    </source>
</evidence>
<comment type="caution">
    <text evidence="3">The sequence shown here is derived from an EMBL/GenBank/DDBJ whole genome shotgun (WGS) entry which is preliminary data.</text>
</comment>
<dbReference type="EMBL" id="ANOH01000351">
    <property type="protein sequence ID" value="EMI53452.1"/>
    <property type="molecule type" value="Genomic_DNA"/>
</dbReference>
<dbReference type="Pfam" id="PF12770">
    <property type="entry name" value="CHAT"/>
    <property type="match status" value="1"/>
</dbReference>
<dbReference type="Gene3D" id="1.25.40.10">
    <property type="entry name" value="Tetratricopeptide repeat domain"/>
    <property type="match status" value="1"/>
</dbReference>
<dbReference type="PATRIC" id="fig|1263870.3.peg.5410"/>
<proteinExistence type="predicted"/>
<name>M5TW65_9BACT</name>
<accession>M5TW65</accession>
<dbReference type="SUPFAM" id="SSF48452">
    <property type="entry name" value="TPR-like"/>
    <property type="match status" value="1"/>
</dbReference>
<dbReference type="PANTHER" id="PTHR10098:SF108">
    <property type="entry name" value="TETRATRICOPEPTIDE REPEAT PROTEIN 28"/>
    <property type="match status" value="1"/>
</dbReference>
<evidence type="ECO:0000256" key="1">
    <source>
        <dbReference type="SAM" id="SignalP"/>
    </source>
</evidence>
<dbReference type="AlphaFoldDB" id="M5TW65"/>
<sequence>MNKPRFLILVFAVLLASDVGAQVFVVQTDDARFMDGAKTVATVPRGYELYALDARDDWLLAVEPESLTRYWISKSKTKRKTLARTDQQREEQLWEQVSEIETIVNSGTATTTQVQQALNCFNQLRQIWNDKHPHAATALQYSGIVAANAGAFAQAEKILNETLDVYQQLYGKESLETAEILLDAAHLANDQRNGVRAAKLARRAWLINHNAMGAKHPKTLAATFPIAYALESIQEYADALQIYQSAYDALVNNPGRHDLFTIQTHAKVARLHLKLDRRQKAISIYQTVVVSLKQHHPKRLKEIALQELRLASAKLDTDDPVSMATFVRSIADLERRYPELIPNIQAEQEVLLANYLIEGKTQQAFAIVDGQLRQMRTTLRKELWGMDAQQQSDYLARADGYRFFASVALAVDFAHVPSVVSASAEWLINGKGLVEEAQSVQEGAVLDLQKREAWANEPWVSCEDLRDALDEDEVYVDILSYLDFEFDAQAAPSATNPRYGAWILTKQSDARFLDLGPASSIDAAVAGLLQGMNDSVEHIPELGPQPAFEKLKPLLSKVSRLVWHPIRQACGERTNIIISPDQELWLVPWHALLDRQEETFVAETHTIRLQLSGRELVQSTDNNASNPAVIFADPNYDAALSDTTSTPNSENQLLSTENAIRLPNVQRLKFTADEADAISPAIERITGDKPSKLLRDAALESTFKKLASPSVVVLSTHGFTLPPKDAPSNPLLRCGLLLSGVNSHTSITSLQDDGVLTGLEIARADLSGTQLAVLSACQTGLGELESTGGVVGLRRAFRIAGARSVLSSLWVVPDRDTMLLMKGFFESYAETNQLASALQSSQQELIASHRKRFGAAHPFYWAAFVLTGDAPIQP</sequence>
<dbReference type="Proteomes" id="UP000011885">
    <property type="component" value="Unassembled WGS sequence"/>
</dbReference>
<dbReference type="RefSeq" id="WP_008684948.1">
    <property type="nucleotide sequence ID" value="NZ_ANOH01000351.1"/>
</dbReference>
<dbReference type="InterPro" id="IPR011990">
    <property type="entry name" value="TPR-like_helical_dom_sf"/>
</dbReference>
<feature type="domain" description="CHAT" evidence="2">
    <location>
        <begin position="553"/>
        <end position="869"/>
    </location>
</feature>
<dbReference type="PANTHER" id="PTHR10098">
    <property type="entry name" value="RAPSYN-RELATED"/>
    <property type="match status" value="1"/>
</dbReference>
<protein>
    <submittedName>
        <fullName evidence="3">Tetratricopeptide repeat-containing protein</fullName>
    </submittedName>
</protein>
<organism evidence="3 4">
    <name type="scientific">Rhodopirellula sallentina SM41</name>
    <dbReference type="NCBI Taxonomy" id="1263870"/>
    <lineage>
        <taxon>Bacteria</taxon>
        <taxon>Pseudomonadati</taxon>
        <taxon>Planctomycetota</taxon>
        <taxon>Planctomycetia</taxon>
        <taxon>Pirellulales</taxon>
        <taxon>Pirellulaceae</taxon>
        <taxon>Rhodopirellula</taxon>
    </lineage>
</organism>